<dbReference type="InterPro" id="IPR050492">
    <property type="entry name" value="Bact_metal-bind_prot9"/>
</dbReference>
<evidence type="ECO:0000313" key="7">
    <source>
        <dbReference type="EMBL" id="MFC4766613.1"/>
    </source>
</evidence>
<reference evidence="8" key="1">
    <citation type="journal article" date="2019" name="Int. J. Syst. Evol. Microbiol.">
        <title>The Global Catalogue of Microorganisms (GCM) 10K type strain sequencing project: providing services to taxonomists for standard genome sequencing and annotation.</title>
        <authorList>
            <consortium name="The Broad Institute Genomics Platform"/>
            <consortium name="The Broad Institute Genome Sequencing Center for Infectious Disease"/>
            <person name="Wu L."/>
            <person name="Ma J."/>
        </authorList>
    </citation>
    <scope>NUCLEOTIDE SEQUENCE [LARGE SCALE GENOMIC DNA]</scope>
    <source>
        <strain evidence="8">WYCCWR 12678</strain>
    </source>
</reference>
<evidence type="ECO:0000256" key="2">
    <source>
        <dbReference type="ARBA" id="ARBA00022448"/>
    </source>
</evidence>
<evidence type="ECO:0000256" key="6">
    <source>
        <dbReference type="SAM" id="SignalP"/>
    </source>
</evidence>
<gene>
    <name evidence="7" type="ORF">ACFO8Q_04365</name>
</gene>
<proteinExistence type="inferred from homology"/>
<keyword evidence="8" id="KW-1185">Reference proteome</keyword>
<dbReference type="SUPFAM" id="SSF53807">
    <property type="entry name" value="Helical backbone' metal receptor"/>
    <property type="match status" value="1"/>
</dbReference>
<dbReference type="EMBL" id="JBHSHC010000025">
    <property type="protein sequence ID" value="MFC4766613.1"/>
    <property type="molecule type" value="Genomic_DNA"/>
</dbReference>
<sequence length="319" mass="34924">MGMAFRKLASLMGVLTLTLGLLLSGCGTTETTSGNTSGKIDGKIKVTTTIGMITDIVKNVGGDHVEVTGLMGPGVDPHLYKASQGDIAKLKEADIIFYNGLNLEGKMADIFVKLSREKPAIAVTEYIPETQLQEPPDFGGHFDPHVWFDVKMWMKAVERVRDGLIEAAPQHKADFEKNTQQYLKQLEELDAYAKTQLAQIPKERRVLVTAHDAFNYFGRAYDLEVKGLQGISTDSEYGLKDVQNLVDLLVQRKIKAVFVESSVPKRAIEAVVEGAKAKNHQVTIGGELFSDAMGDPGTKEGTYIGMVRHNVDTIVSALK</sequence>
<comment type="subcellular location">
    <subcellularLocation>
        <location evidence="1">Cell envelope</location>
    </subcellularLocation>
</comment>
<dbReference type="PRINTS" id="PR00690">
    <property type="entry name" value="ADHESNFAMILY"/>
</dbReference>
<evidence type="ECO:0000313" key="8">
    <source>
        <dbReference type="Proteomes" id="UP001596002"/>
    </source>
</evidence>
<dbReference type="CDD" id="cd01016">
    <property type="entry name" value="TroA"/>
    <property type="match status" value="1"/>
</dbReference>
<dbReference type="InterPro" id="IPR006129">
    <property type="entry name" value="AdhesinB"/>
</dbReference>
<dbReference type="RefSeq" id="WP_380024509.1">
    <property type="nucleotide sequence ID" value="NZ_JBHSHC010000025.1"/>
</dbReference>
<accession>A0ABV9PY64</accession>
<dbReference type="InterPro" id="IPR006127">
    <property type="entry name" value="ZnuA-like"/>
</dbReference>
<evidence type="ECO:0000256" key="3">
    <source>
        <dbReference type="ARBA" id="ARBA00022723"/>
    </source>
</evidence>
<comment type="similarity">
    <text evidence="5">Belongs to the bacterial solute-binding protein 9 family.</text>
</comment>
<dbReference type="PROSITE" id="PS51257">
    <property type="entry name" value="PROKAR_LIPOPROTEIN"/>
    <property type="match status" value="1"/>
</dbReference>
<organism evidence="7 8">
    <name type="scientific">Effusibacillus consociatus</name>
    <dbReference type="NCBI Taxonomy" id="1117041"/>
    <lineage>
        <taxon>Bacteria</taxon>
        <taxon>Bacillati</taxon>
        <taxon>Bacillota</taxon>
        <taxon>Bacilli</taxon>
        <taxon>Bacillales</taxon>
        <taxon>Alicyclobacillaceae</taxon>
        <taxon>Effusibacillus</taxon>
    </lineage>
</organism>
<feature type="chain" id="PRO_5046517309" evidence="6">
    <location>
        <begin position="24"/>
        <end position="319"/>
    </location>
</feature>
<dbReference type="Gene3D" id="3.40.50.1980">
    <property type="entry name" value="Nitrogenase molybdenum iron protein domain"/>
    <property type="match status" value="2"/>
</dbReference>
<evidence type="ECO:0000256" key="4">
    <source>
        <dbReference type="ARBA" id="ARBA00022729"/>
    </source>
</evidence>
<dbReference type="PANTHER" id="PTHR42953:SF1">
    <property type="entry name" value="METAL-BINDING PROTEIN HI_0362-RELATED"/>
    <property type="match status" value="1"/>
</dbReference>
<keyword evidence="4 6" id="KW-0732">Signal</keyword>
<evidence type="ECO:0000256" key="5">
    <source>
        <dbReference type="RuleBase" id="RU003512"/>
    </source>
</evidence>
<dbReference type="PRINTS" id="PR00691">
    <property type="entry name" value="ADHESINB"/>
</dbReference>
<comment type="caution">
    <text evidence="7">The sequence shown here is derived from an EMBL/GenBank/DDBJ whole genome shotgun (WGS) entry which is preliminary data.</text>
</comment>
<dbReference type="InterPro" id="IPR006128">
    <property type="entry name" value="Lipoprotein_PsaA-like"/>
</dbReference>
<name>A0ABV9PY64_9BACL</name>
<feature type="signal peptide" evidence="6">
    <location>
        <begin position="1"/>
        <end position="23"/>
    </location>
</feature>
<keyword evidence="3" id="KW-0479">Metal-binding</keyword>
<dbReference type="Proteomes" id="UP001596002">
    <property type="component" value="Unassembled WGS sequence"/>
</dbReference>
<keyword evidence="2 5" id="KW-0813">Transport</keyword>
<protein>
    <submittedName>
        <fullName evidence="7">Metal ABC transporter solute-binding protein, Zn/Mn family</fullName>
    </submittedName>
</protein>
<evidence type="ECO:0000256" key="1">
    <source>
        <dbReference type="ARBA" id="ARBA00004196"/>
    </source>
</evidence>
<dbReference type="PANTHER" id="PTHR42953">
    <property type="entry name" value="HIGH-AFFINITY ZINC UPTAKE SYSTEM PROTEIN ZNUA-RELATED"/>
    <property type="match status" value="1"/>
</dbReference>
<dbReference type="Pfam" id="PF01297">
    <property type="entry name" value="ZnuA"/>
    <property type="match status" value="1"/>
</dbReference>